<accession>A0A251U828</accession>
<feature type="region of interest" description="Disordered" evidence="1">
    <location>
        <begin position="1"/>
        <end position="52"/>
    </location>
</feature>
<sequence length="52" mass="6191">MYNHHLLSPWPPPHRRRYRKPPNTTPTPNSDMLSDDPLLLPATHRHPFCRPK</sequence>
<evidence type="ECO:0000313" key="4">
    <source>
        <dbReference type="Proteomes" id="UP000215914"/>
    </source>
</evidence>
<keyword evidence="4" id="KW-1185">Reference proteome</keyword>
<evidence type="ECO:0000313" key="2">
    <source>
        <dbReference type="EMBL" id="KAF5796178.1"/>
    </source>
</evidence>
<dbReference type="InParanoid" id="A0A251U828"/>
<evidence type="ECO:0000313" key="3">
    <source>
        <dbReference type="EMBL" id="OTG19183.1"/>
    </source>
</evidence>
<gene>
    <name evidence="3" type="ORF">HannXRQ_Chr08g0231241</name>
    <name evidence="2" type="ORF">HanXRQr2_Chr08g0348401</name>
</gene>
<reference evidence="2" key="3">
    <citation type="submission" date="2020-06" db="EMBL/GenBank/DDBJ databases">
        <title>Helianthus annuus Genome sequencing and assembly Release 2.</title>
        <authorList>
            <person name="Gouzy J."/>
            <person name="Langlade N."/>
            <person name="Munos S."/>
        </authorList>
    </citation>
    <scope>NUCLEOTIDE SEQUENCE</scope>
    <source>
        <tissue evidence="2">Leaves</tissue>
    </source>
</reference>
<dbReference type="Proteomes" id="UP000215914">
    <property type="component" value="Chromosome 8"/>
</dbReference>
<protein>
    <submittedName>
        <fullName evidence="3">Uncharacterized protein</fullName>
    </submittedName>
</protein>
<dbReference type="EMBL" id="CM007897">
    <property type="protein sequence ID" value="OTG19183.1"/>
    <property type="molecule type" value="Genomic_DNA"/>
</dbReference>
<dbReference type="AlphaFoldDB" id="A0A251U828"/>
<evidence type="ECO:0000256" key="1">
    <source>
        <dbReference type="SAM" id="MobiDB-lite"/>
    </source>
</evidence>
<dbReference type="Gramene" id="mRNA:HanXRQr2_Chr08g0348401">
    <property type="protein sequence ID" value="CDS:HanXRQr2_Chr08g0348401.1"/>
    <property type="gene ID" value="HanXRQr2_Chr08g0348401"/>
</dbReference>
<name>A0A251U828_HELAN</name>
<organism evidence="3 4">
    <name type="scientific">Helianthus annuus</name>
    <name type="common">Common sunflower</name>
    <dbReference type="NCBI Taxonomy" id="4232"/>
    <lineage>
        <taxon>Eukaryota</taxon>
        <taxon>Viridiplantae</taxon>
        <taxon>Streptophyta</taxon>
        <taxon>Embryophyta</taxon>
        <taxon>Tracheophyta</taxon>
        <taxon>Spermatophyta</taxon>
        <taxon>Magnoliopsida</taxon>
        <taxon>eudicotyledons</taxon>
        <taxon>Gunneridae</taxon>
        <taxon>Pentapetalae</taxon>
        <taxon>asterids</taxon>
        <taxon>campanulids</taxon>
        <taxon>Asterales</taxon>
        <taxon>Asteraceae</taxon>
        <taxon>Asteroideae</taxon>
        <taxon>Heliantheae alliance</taxon>
        <taxon>Heliantheae</taxon>
        <taxon>Helianthus</taxon>
    </lineage>
</organism>
<feature type="compositionally biased region" description="Low complexity" evidence="1">
    <location>
        <begin position="30"/>
        <end position="41"/>
    </location>
</feature>
<dbReference type="EMBL" id="MNCJ02000323">
    <property type="protein sequence ID" value="KAF5796178.1"/>
    <property type="molecule type" value="Genomic_DNA"/>
</dbReference>
<reference evidence="3" key="2">
    <citation type="submission" date="2017-02" db="EMBL/GenBank/DDBJ databases">
        <title>Sunflower complete genome.</title>
        <authorList>
            <person name="Langlade N."/>
            <person name="Munos S."/>
        </authorList>
    </citation>
    <scope>NUCLEOTIDE SEQUENCE [LARGE SCALE GENOMIC DNA]</scope>
    <source>
        <tissue evidence="3">Leaves</tissue>
    </source>
</reference>
<feature type="compositionally biased region" description="Basic residues" evidence="1">
    <location>
        <begin position="43"/>
        <end position="52"/>
    </location>
</feature>
<proteinExistence type="predicted"/>
<reference evidence="2 4" key="1">
    <citation type="journal article" date="2017" name="Nature">
        <title>The sunflower genome provides insights into oil metabolism, flowering and Asterid evolution.</title>
        <authorList>
            <person name="Badouin H."/>
            <person name="Gouzy J."/>
            <person name="Grassa C.J."/>
            <person name="Murat F."/>
            <person name="Staton S.E."/>
            <person name="Cottret L."/>
            <person name="Lelandais-Briere C."/>
            <person name="Owens G.L."/>
            <person name="Carrere S."/>
            <person name="Mayjonade B."/>
            <person name="Legrand L."/>
            <person name="Gill N."/>
            <person name="Kane N.C."/>
            <person name="Bowers J.E."/>
            <person name="Hubner S."/>
            <person name="Bellec A."/>
            <person name="Berard A."/>
            <person name="Berges H."/>
            <person name="Blanchet N."/>
            <person name="Boniface M.C."/>
            <person name="Brunel D."/>
            <person name="Catrice O."/>
            <person name="Chaidir N."/>
            <person name="Claudel C."/>
            <person name="Donnadieu C."/>
            <person name="Faraut T."/>
            <person name="Fievet G."/>
            <person name="Helmstetter N."/>
            <person name="King M."/>
            <person name="Knapp S.J."/>
            <person name="Lai Z."/>
            <person name="Le Paslier M.C."/>
            <person name="Lippi Y."/>
            <person name="Lorenzon L."/>
            <person name="Mandel J.R."/>
            <person name="Marage G."/>
            <person name="Marchand G."/>
            <person name="Marquand E."/>
            <person name="Bret-Mestries E."/>
            <person name="Morien E."/>
            <person name="Nambeesan S."/>
            <person name="Nguyen T."/>
            <person name="Pegot-Espagnet P."/>
            <person name="Pouilly N."/>
            <person name="Raftis F."/>
            <person name="Sallet E."/>
            <person name="Schiex T."/>
            <person name="Thomas J."/>
            <person name="Vandecasteele C."/>
            <person name="Vares D."/>
            <person name="Vear F."/>
            <person name="Vautrin S."/>
            <person name="Crespi M."/>
            <person name="Mangin B."/>
            <person name="Burke J.M."/>
            <person name="Salse J."/>
            <person name="Munos S."/>
            <person name="Vincourt P."/>
            <person name="Rieseberg L.H."/>
            <person name="Langlade N.B."/>
        </authorList>
    </citation>
    <scope>NUCLEOTIDE SEQUENCE [LARGE SCALE GENOMIC DNA]</scope>
    <source>
        <strain evidence="4">cv. SF193</strain>
        <tissue evidence="2">Leaves</tissue>
    </source>
</reference>